<reference evidence="1" key="2">
    <citation type="submission" date="2018-05" db="EMBL/GenBank/DDBJ databases">
        <title>OmerRS3 (Oryza meridionalis Reference Sequence Version 3).</title>
        <authorList>
            <person name="Zhang J."/>
            <person name="Kudrna D."/>
            <person name="Lee S."/>
            <person name="Talag J."/>
            <person name="Welchert J."/>
            <person name="Wing R.A."/>
        </authorList>
    </citation>
    <scope>NUCLEOTIDE SEQUENCE [LARGE SCALE GENOMIC DNA]</scope>
    <source>
        <strain evidence="1">cv. OR44</strain>
    </source>
</reference>
<reference evidence="1" key="1">
    <citation type="submission" date="2015-04" db="UniProtKB">
        <authorList>
            <consortium name="EnsemblPlants"/>
        </authorList>
    </citation>
    <scope>IDENTIFICATION</scope>
</reference>
<evidence type="ECO:0000313" key="2">
    <source>
        <dbReference type="Proteomes" id="UP000008021"/>
    </source>
</evidence>
<dbReference type="HOGENOM" id="CLU_137047_0_0_1"/>
<dbReference type="AlphaFoldDB" id="A0A0E0EZN4"/>
<protein>
    <submittedName>
        <fullName evidence="1">Uncharacterized protein</fullName>
    </submittedName>
</protein>
<evidence type="ECO:0000313" key="1">
    <source>
        <dbReference type="EnsemblPlants" id="OMERI10G11670.1"/>
    </source>
</evidence>
<keyword evidence="2" id="KW-1185">Reference proteome</keyword>
<accession>A0A0E0EZN4</accession>
<proteinExistence type="predicted"/>
<dbReference type="Gramene" id="OMERI10G11670.1">
    <property type="protein sequence ID" value="OMERI10G11670.1"/>
    <property type="gene ID" value="OMERI10G11670"/>
</dbReference>
<name>A0A0E0EZN4_9ORYZ</name>
<dbReference type="EnsemblPlants" id="OMERI10G11670.1">
    <property type="protein sequence ID" value="OMERI10G11670.1"/>
    <property type="gene ID" value="OMERI10G11670"/>
</dbReference>
<sequence length="196" mass="20487">MPATATGHLTGATGHECGSGRVVLFDPPVVGSSRVPSLGSTIATIRGDLTYHFKPCPNGSKCLTWEKKNVGIVGRTAKAGGSCFTLATRLALANLDFNILLGDEIKLDDPDGPDPDRQPLGQRLCILLQSTSRLQSTPVQDASSIIHPAASASKSIALAAGGMQGVRPRGYAAMKCISIDRGFVYEVLLAIGRVCV</sequence>
<organism evidence="1">
    <name type="scientific">Oryza meridionalis</name>
    <dbReference type="NCBI Taxonomy" id="40149"/>
    <lineage>
        <taxon>Eukaryota</taxon>
        <taxon>Viridiplantae</taxon>
        <taxon>Streptophyta</taxon>
        <taxon>Embryophyta</taxon>
        <taxon>Tracheophyta</taxon>
        <taxon>Spermatophyta</taxon>
        <taxon>Magnoliopsida</taxon>
        <taxon>Liliopsida</taxon>
        <taxon>Poales</taxon>
        <taxon>Poaceae</taxon>
        <taxon>BOP clade</taxon>
        <taxon>Oryzoideae</taxon>
        <taxon>Oryzeae</taxon>
        <taxon>Oryzinae</taxon>
        <taxon>Oryza</taxon>
    </lineage>
</organism>
<dbReference type="Proteomes" id="UP000008021">
    <property type="component" value="Chromosome 10"/>
</dbReference>